<feature type="compositionally biased region" description="Low complexity" evidence="1">
    <location>
        <begin position="97"/>
        <end position="108"/>
    </location>
</feature>
<keyword evidence="3" id="KW-1185">Reference proteome</keyword>
<evidence type="ECO:0000313" key="2">
    <source>
        <dbReference type="EMBL" id="GER55245.1"/>
    </source>
</evidence>
<proteinExistence type="predicted"/>
<dbReference type="EMBL" id="BKCP01011626">
    <property type="protein sequence ID" value="GER55245.1"/>
    <property type="molecule type" value="Genomic_DNA"/>
</dbReference>
<feature type="region of interest" description="Disordered" evidence="1">
    <location>
        <begin position="86"/>
        <end position="108"/>
    </location>
</feature>
<accession>A0A5A7RC32</accession>
<comment type="caution">
    <text evidence="2">The sequence shown here is derived from an EMBL/GenBank/DDBJ whole genome shotgun (WGS) entry which is preliminary data.</text>
</comment>
<dbReference type="AlphaFoldDB" id="A0A5A7RC32"/>
<reference evidence="3" key="1">
    <citation type="journal article" date="2019" name="Curr. Biol.">
        <title>Genome Sequence of Striga asiatica Provides Insight into the Evolution of Plant Parasitism.</title>
        <authorList>
            <person name="Yoshida S."/>
            <person name="Kim S."/>
            <person name="Wafula E.K."/>
            <person name="Tanskanen J."/>
            <person name="Kim Y.M."/>
            <person name="Honaas L."/>
            <person name="Yang Z."/>
            <person name="Spallek T."/>
            <person name="Conn C.E."/>
            <person name="Ichihashi Y."/>
            <person name="Cheong K."/>
            <person name="Cui S."/>
            <person name="Der J.P."/>
            <person name="Gundlach H."/>
            <person name="Jiao Y."/>
            <person name="Hori C."/>
            <person name="Ishida J.K."/>
            <person name="Kasahara H."/>
            <person name="Kiba T."/>
            <person name="Kim M.S."/>
            <person name="Koo N."/>
            <person name="Laohavisit A."/>
            <person name="Lee Y.H."/>
            <person name="Lumba S."/>
            <person name="McCourt P."/>
            <person name="Mortimer J.C."/>
            <person name="Mutuku J.M."/>
            <person name="Nomura T."/>
            <person name="Sasaki-Sekimoto Y."/>
            <person name="Seto Y."/>
            <person name="Wang Y."/>
            <person name="Wakatake T."/>
            <person name="Sakakibara H."/>
            <person name="Demura T."/>
            <person name="Yamaguchi S."/>
            <person name="Yoneyama K."/>
            <person name="Manabe R.I."/>
            <person name="Nelson D.C."/>
            <person name="Schulman A.H."/>
            <person name="Timko M.P."/>
            <person name="dePamphilis C.W."/>
            <person name="Choi D."/>
            <person name="Shirasu K."/>
        </authorList>
    </citation>
    <scope>NUCLEOTIDE SEQUENCE [LARGE SCALE GENOMIC DNA]</scope>
    <source>
        <strain evidence="3">cv. UVA1</strain>
    </source>
</reference>
<gene>
    <name evidence="2" type="ORF">STAS_32887</name>
</gene>
<feature type="region of interest" description="Disordered" evidence="1">
    <location>
        <begin position="1"/>
        <end position="34"/>
    </location>
</feature>
<dbReference type="Proteomes" id="UP000325081">
    <property type="component" value="Unassembled WGS sequence"/>
</dbReference>
<organism evidence="2 3">
    <name type="scientific">Striga asiatica</name>
    <name type="common">Asiatic witchweed</name>
    <name type="synonym">Buchnera asiatica</name>
    <dbReference type="NCBI Taxonomy" id="4170"/>
    <lineage>
        <taxon>Eukaryota</taxon>
        <taxon>Viridiplantae</taxon>
        <taxon>Streptophyta</taxon>
        <taxon>Embryophyta</taxon>
        <taxon>Tracheophyta</taxon>
        <taxon>Spermatophyta</taxon>
        <taxon>Magnoliopsida</taxon>
        <taxon>eudicotyledons</taxon>
        <taxon>Gunneridae</taxon>
        <taxon>Pentapetalae</taxon>
        <taxon>asterids</taxon>
        <taxon>lamiids</taxon>
        <taxon>Lamiales</taxon>
        <taxon>Orobanchaceae</taxon>
        <taxon>Buchnereae</taxon>
        <taxon>Striga</taxon>
    </lineage>
</organism>
<evidence type="ECO:0000313" key="3">
    <source>
        <dbReference type="Proteomes" id="UP000325081"/>
    </source>
</evidence>
<name>A0A5A7RC32_STRAF</name>
<sequence>MAKSRKWSWSWQAAAPSSPRPEPSLPKPSRTPTHELDHFIIPRAKDVIYLYTPIPSRPQCGPQLFSTSQYGSLLIEPNPVRTHVRNERAPSSSYRVSAGNNSSAPSSARPALNIIDARSGQRRIRVSGSHGRCFRLLCQIHPRQYLVKSSL</sequence>
<feature type="compositionally biased region" description="Low complexity" evidence="1">
    <location>
        <begin position="7"/>
        <end position="17"/>
    </location>
</feature>
<evidence type="ECO:0000256" key="1">
    <source>
        <dbReference type="SAM" id="MobiDB-lite"/>
    </source>
</evidence>
<protein>
    <submittedName>
        <fullName evidence="2">Multiprotein bridging factor 1C</fullName>
    </submittedName>
</protein>